<dbReference type="AlphaFoldDB" id="A0A5C8CX07"/>
<dbReference type="PANTHER" id="PTHR43236:SF2">
    <property type="entry name" value="BLL0069 PROTEIN"/>
    <property type="match status" value="1"/>
</dbReference>
<dbReference type="PANTHER" id="PTHR43236">
    <property type="entry name" value="ANTITOXIN HIGA1"/>
    <property type="match status" value="1"/>
</dbReference>
<sequence>MIENKYLEIIDKHQQKTPVKITDIANDLDIKVYKSTMSGISGAILKEDKKYVIYVNSEDNRNRQRFTIAHEIAHYILHKDKIGNNLTDNAMYRSRLSNVLEKQANRLASEILMPVKFVMLYINEDKNISQMASLFEVSEEAVKIRLEEGGNIFLEEKNFKLINFAKLIINYCLDNNYLYGMSNDLKMQKIHYLLYIIDGKYLKRNNYLLFDELPVCMYANPVFLTLENEYRSGNIRFDKKYSNIPDIEDEEINSLIKEVLNYYGEISGNAIVGFHKNSYFWFTQGNEINPVPIEVIRKDFN</sequence>
<name>A0A5C8CX07_9SPIR</name>
<dbReference type="InterPro" id="IPR010359">
    <property type="entry name" value="IrrE_HExxH"/>
</dbReference>
<proteinExistence type="predicted"/>
<gene>
    <name evidence="2" type="ORF">EPJ79_11425</name>
</gene>
<evidence type="ECO:0000313" key="2">
    <source>
        <dbReference type="EMBL" id="TXJ17717.1"/>
    </source>
</evidence>
<dbReference type="InterPro" id="IPR052345">
    <property type="entry name" value="Rad_response_metalloprotease"/>
</dbReference>
<evidence type="ECO:0000259" key="1">
    <source>
        <dbReference type="Pfam" id="PF06114"/>
    </source>
</evidence>
<dbReference type="Gene3D" id="1.10.10.2910">
    <property type="match status" value="1"/>
</dbReference>
<dbReference type="RefSeq" id="WP_147739656.1">
    <property type="nucleotide sequence ID" value="NZ_SAXU01000005.1"/>
</dbReference>
<dbReference type="Proteomes" id="UP000324638">
    <property type="component" value="Unassembled WGS sequence"/>
</dbReference>
<dbReference type="Pfam" id="PF06114">
    <property type="entry name" value="Peptidase_M78"/>
    <property type="match status" value="1"/>
</dbReference>
<protein>
    <submittedName>
        <fullName evidence="2">ImmA/IrrE family metallo-endopeptidase</fullName>
    </submittedName>
</protein>
<dbReference type="EMBL" id="SAXU01000005">
    <property type="protein sequence ID" value="TXJ17717.1"/>
    <property type="molecule type" value="Genomic_DNA"/>
</dbReference>
<organism evidence="2 3">
    <name type="scientific">Brachyspira aalborgi</name>
    <dbReference type="NCBI Taxonomy" id="29522"/>
    <lineage>
        <taxon>Bacteria</taxon>
        <taxon>Pseudomonadati</taxon>
        <taxon>Spirochaetota</taxon>
        <taxon>Spirochaetia</taxon>
        <taxon>Brachyspirales</taxon>
        <taxon>Brachyspiraceae</taxon>
        <taxon>Brachyspira</taxon>
    </lineage>
</organism>
<feature type="domain" description="IrrE N-terminal-like" evidence="1">
    <location>
        <begin position="26"/>
        <end position="147"/>
    </location>
</feature>
<reference evidence="2 3" key="1">
    <citation type="journal article" date="1992" name="Lakartidningen">
        <title>[Penicillin V and not amoxicillin is the first choice preparation in acute otitis].</title>
        <authorList>
            <person name="Kamme C."/>
            <person name="Lundgren K."/>
            <person name="Prellner K."/>
        </authorList>
    </citation>
    <scope>NUCLEOTIDE SEQUENCE [LARGE SCALE GENOMIC DNA]</scope>
    <source>
        <strain evidence="2 3">513A</strain>
    </source>
</reference>
<accession>A0A5C8CX07</accession>
<comment type="caution">
    <text evidence="2">The sequence shown here is derived from an EMBL/GenBank/DDBJ whole genome shotgun (WGS) entry which is preliminary data.</text>
</comment>
<evidence type="ECO:0000313" key="3">
    <source>
        <dbReference type="Proteomes" id="UP000324638"/>
    </source>
</evidence>